<dbReference type="InterPro" id="IPR003731">
    <property type="entry name" value="Di-Nase_FeMo-co_biosynth"/>
</dbReference>
<protein>
    <submittedName>
        <fullName evidence="2">NifB/NifX family molybdenum-iron cluster-binding protein</fullName>
    </submittedName>
</protein>
<dbReference type="InterPro" id="IPR036105">
    <property type="entry name" value="DiNase_FeMo-co_biosyn_sf"/>
</dbReference>
<dbReference type="Proteomes" id="UP001589613">
    <property type="component" value="Unassembled WGS sequence"/>
</dbReference>
<feature type="domain" description="Dinitrogenase iron-molybdenum cofactor biosynthesis" evidence="1">
    <location>
        <begin position="19"/>
        <end position="101"/>
    </location>
</feature>
<keyword evidence="3" id="KW-1185">Reference proteome</keyword>
<dbReference type="Pfam" id="PF02579">
    <property type="entry name" value="Nitro_FeMo-Co"/>
    <property type="match status" value="1"/>
</dbReference>
<comment type="caution">
    <text evidence="2">The sequence shown here is derived from an EMBL/GenBank/DDBJ whole genome shotgun (WGS) entry which is preliminary data.</text>
</comment>
<dbReference type="RefSeq" id="WP_083664118.1">
    <property type="nucleotide sequence ID" value="NZ_JBHMAX010000012.1"/>
</dbReference>
<dbReference type="SUPFAM" id="SSF53146">
    <property type="entry name" value="Nitrogenase accessory factor-like"/>
    <property type="match status" value="1"/>
</dbReference>
<name>A0ABV5V1C1_9MICO</name>
<evidence type="ECO:0000259" key="1">
    <source>
        <dbReference type="Pfam" id="PF02579"/>
    </source>
</evidence>
<evidence type="ECO:0000313" key="3">
    <source>
        <dbReference type="Proteomes" id="UP001589613"/>
    </source>
</evidence>
<accession>A0ABV5V1C1</accession>
<evidence type="ECO:0000313" key="2">
    <source>
        <dbReference type="EMBL" id="MFB9731600.1"/>
    </source>
</evidence>
<gene>
    <name evidence="2" type="ORF">ACFFN0_06060</name>
</gene>
<organism evidence="2 3">
    <name type="scientific">Ornithinimicrobium kibberense</name>
    <dbReference type="NCBI Taxonomy" id="282060"/>
    <lineage>
        <taxon>Bacteria</taxon>
        <taxon>Bacillati</taxon>
        <taxon>Actinomycetota</taxon>
        <taxon>Actinomycetes</taxon>
        <taxon>Micrococcales</taxon>
        <taxon>Ornithinimicrobiaceae</taxon>
        <taxon>Ornithinimicrobium</taxon>
    </lineage>
</organism>
<proteinExistence type="predicted"/>
<dbReference type="Gene3D" id="3.30.420.130">
    <property type="entry name" value="Dinitrogenase iron-molybdenum cofactor biosynthesis domain"/>
    <property type="match status" value="1"/>
</dbReference>
<sequence>MSRTESPTVAVPVTEAGEVGHRWGRAERIAVVSTGEGTELSWTVHEVRWDVLHDEGGEGQHHARVVRFLRDEGVTHVVADHMGAGMARMLATMGIPVVRPTDRDARVSALAAVEGRAPTA</sequence>
<dbReference type="EMBL" id="JBHMAX010000012">
    <property type="protein sequence ID" value="MFB9731600.1"/>
    <property type="molecule type" value="Genomic_DNA"/>
</dbReference>
<reference evidence="2 3" key="1">
    <citation type="submission" date="2024-09" db="EMBL/GenBank/DDBJ databases">
        <authorList>
            <person name="Sun Q."/>
            <person name="Mori K."/>
        </authorList>
    </citation>
    <scope>NUCLEOTIDE SEQUENCE [LARGE SCALE GENOMIC DNA]</scope>
    <source>
        <strain evidence="2 3">JCM 12763</strain>
    </source>
</reference>